<reference evidence="5 6" key="1">
    <citation type="submission" date="2016-03" db="EMBL/GenBank/DDBJ databases">
        <title>Genome sequence of Nesiotobacter sp. nov., a moderately halophilic alphaproteobacterium isolated from the Yellow Sea, China.</title>
        <authorList>
            <person name="Zhang G."/>
            <person name="Zhang R."/>
        </authorList>
    </citation>
    <scope>NUCLEOTIDE SEQUENCE [LARGE SCALE GENOMIC DNA]</scope>
    <source>
        <strain evidence="5 6">WB1-6</strain>
    </source>
</reference>
<keyword evidence="3" id="KW-0804">Transcription</keyword>
<evidence type="ECO:0000256" key="3">
    <source>
        <dbReference type="ARBA" id="ARBA00023163"/>
    </source>
</evidence>
<dbReference type="CDD" id="cd07377">
    <property type="entry name" value="WHTH_GntR"/>
    <property type="match status" value="1"/>
</dbReference>
<dbReference type="GO" id="GO:0003677">
    <property type="term" value="F:DNA binding"/>
    <property type="evidence" value="ECO:0007669"/>
    <property type="project" value="UniProtKB-KW"/>
</dbReference>
<dbReference type="Gene3D" id="3.40.1410.10">
    <property type="entry name" value="Chorismate lyase-like"/>
    <property type="match status" value="1"/>
</dbReference>
<evidence type="ECO:0000259" key="4">
    <source>
        <dbReference type="PROSITE" id="PS50949"/>
    </source>
</evidence>
<name>A0A1U7JGW7_9HYPH</name>
<gene>
    <name evidence="5" type="ORF">A3843_10055</name>
</gene>
<dbReference type="GO" id="GO:0045892">
    <property type="term" value="P:negative regulation of DNA-templated transcription"/>
    <property type="evidence" value="ECO:0007669"/>
    <property type="project" value="TreeGrafter"/>
</dbReference>
<dbReference type="PROSITE" id="PS50949">
    <property type="entry name" value="HTH_GNTR"/>
    <property type="match status" value="1"/>
</dbReference>
<organism evidence="5 6">
    <name type="scientific">Pseudovibrio exalbescens</name>
    <dbReference type="NCBI Taxonomy" id="197461"/>
    <lineage>
        <taxon>Bacteria</taxon>
        <taxon>Pseudomonadati</taxon>
        <taxon>Pseudomonadota</taxon>
        <taxon>Alphaproteobacteria</taxon>
        <taxon>Hyphomicrobiales</taxon>
        <taxon>Stappiaceae</taxon>
        <taxon>Pseudovibrio</taxon>
    </lineage>
</organism>
<dbReference type="STRING" id="197461.A3843_10055"/>
<dbReference type="RefSeq" id="WP_051269103.1">
    <property type="nucleotide sequence ID" value="NZ_LVVZ01000015.1"/>
</dbReference>
<dbReference type="PANTHER" id="PTHR44846:SF1">
    <property type="entry name" value="MANNOSYL-D-GLYCERATE TRANSPORT_METABOLISM SYSTEM REPRESSOR MNGR-RELATED"/>
    <property type="match status" value="1"/>
</dbReference>
<feature type="domain" description="HTH gntR-type" evidence="4">
    <location>
        <begin position="22"/>
        <end position="90"/>
    </location>
</feature>
<dbReference type="SMART" id="SM00866">
    <property type="entry name" value="UTRA"/>
    <property type="match status" value="1"/>
</dbReference>
<proteinExistence type="predicted"/>
<dbReference type="InterPro" id="IPR000524">
    <property type="entry name" value="Tscrpt_reg_HTH_GntR"/>
</dbReference>
<evidence type="ECO:0000313" key="6">
    <source>
        <dbReference type="Proteomes" id="UP000185783"/>
    </source>
</evidence>
<dbReference type="OrthoDB" id="7173258at2"/>
<keyword evidence="6" id="KW-1185">Reference proteome</keyword>
<sequence length="253" mass="28171">MSLRTPEAGGIEPIELSQDLPLPLYLQLAKHLRNQITSGKLAEYDALPGERELADRFGVSRVTVRKALSSLTAEGLLNKRQGSGWFINSSTHVEQRLSALTSFSEDMASRGLQSGTVWLDRSISRATPEEALLLNLRPGDQVARLNRLRLADKTPLAIELSVVPTKYLPDPFGFEGSLYQHLRNLGHPPHRALQRLSAVRLIPDLARQLELPEGAPALYIERRTFLEDGAPLEFVASHYRGDAYDFVVELNLT</sequence>
<dbReference type="InterPro" id="IPR036390">
    <property type="entry name" value="WH_DNA-bd_sf"/>
</dbReference>
<dbReference type="SUPFAM" id="SSF64288">
    <property type="entry name" value="Chorismate lyase-like"/>
    <property type="match status" value="1"/>
</dbReference>
<dbReference type="Proteomes" id="UP000185783">
    <property type="component" value="Unassembled WGS sequence"/>
</dbReference>
<keyword evidence="1" id="KW-0805">Transcription regulation</keyword>
<evidence type="ECO:0000256" key="1">
    <source>
        <dbReference type="ARBA" id="ARBA00023015"/>
    </source>
</evidence>
<dbReference type="EMBL" id="LVVZ01000015">
    <property type="protein sequence ID" value="OKL43932.1"/>
    <property type="molecule type" value="Genomic_DNA"/>
</dbReference>
<comment type="caution">
    <text evidence="5">The sequence shown here is derived from an EMBL/GenBank/DDBJ whole genome shotgun (WGS) entry which is preliminary data.</text>
</comment>
<dbReference type="PANTHER" id="PTHR44846">
    <property type="entry name" value="MANNOSYL-D-GLYCERATE TRANSPORT/METABOLISM SYSTEM REPRESSOR MNGR-RELATED"/>
    <property type="match status" value="1"/>
</dbReference>
<accession>A0A1U7JGW7</accession>
<protein>
    <submittedName>
        <fullName evidence="5">GntR family transcriptional regulator</fullName>
    </submittedName>
</protein>
<evidence type="ECO:0000256" key="2">
    <source>
        <dbReference type="ARBA" id="ARBA00023125"/>
    </source>
</evidence>
<dbReference type="Pfam" id="PF00392">
    <property type="entry name" value="GntR"/>
    <property type="match status" value="1"/>
</dbReference>
<dbReference type="InterPro" id="IPR028978">
    <property type="entry name" value="Chorismate_lyase_/UTRA_dom_sf"/>
</dbReference>
<dbReference type="Pfam" id="PF07702">
    <property type="entry name" value="UTRA"/>
    <property type="match status" value="1"/>
</dbReference>
<dbReference type="InterPro" id="IPR011663">
    <property type="entry name" value="UTRA"/>
</dbReference>
<dbReference type="SUPFAM" id="SSF46785">
    <property type="entry name" value="Winged helix' DNA-binding domain"/>
    <property type="match status" value="1"/>
</dbReference>
<dbReference type="InterPro" id="IPR050679">
    <property type="entry name" value="Bact_HTH_transcr_reg"/>
</dbReference>
<dbReference type="PRINTS" id="PR00035">
    <property type="entry name" value="HTHGNTR"/>
</dbReference>
<dbReference type="SMART" id="SM00345">
    <property type="entry name" value="HTH_GNTR"/>
    <property type="match status" value="1"/>
</dbReference>
<keyword evidence="2" id="KW-0238">DNA-binding</keyword>
<evidence type="ECO:0000313" key="5">
    <source>
        <dbReference type="EMBL" id="OKL43932.1"/>
    </source>
</evidence>
<dbReference type="InterPro" id="IPR036388">
    <property type="entry name" value="WH-like_DNA-bd_sf"/>
</dbReference>
<dbReference type="AlphaFoldDB" id="A0A1U7JGW7"/>
<dbReference type="GO" id="GO:0003700">
    <property type="term" value="F:DNA-binding transcription factor activity"/>
    <property type="evidence" value="ECO:0007669"/>
    <property type="project" value="InterPro"/>
</dbReference>
<dbReference type="Gene3D" id="1.10.10.10">
    <property type="entry name" value="Winged helix-like DNA-binding domain superfamily/Winged helix DNA-binding domain"/>
    <property type="match status" value="1"/>
</dbReference>